<evidence type="ECO:0000256" key="1">
    <source>
        <dbReference type="SAM" id="SignalP"/>
    </source>
</evidence>
<keyword evidence="1" id="KW-0732">Signal</keyword>
<evidence type="ECO:0008006" key="3">
    <source>
        <dbReference type="Google" id="ProtNLM"/>
    </source>
</evidence>
<reference evidence="2" key="1">
    <citation type="journal article" date="2020" name="mSystems">
        <title>Genome- and Community-Level Interaction Insights into Carbon Utilization and Element Cycling Functions of Hydrothermarchaeota in Hydrothermal Sediment.</title>
        <authorList>
            <person name="Zhou Z."/>
            <person name="Liu Y."/>
            <person name="Xu W."/>
            <person name="Pan J."/>
            <person name="Luo Z.H."/>
            <person name="Li M."/>
        </authorList>
    </citation>
    <scope>NUCLEOTIDE SEQUENCE [LARGE SCALE GENOMIC DNA]</scope>
    <source>
        <strain evidence="2">SpSt-464</strain>
    </source>
</reference>
<feature type="signal peptide" evidence="1">
    <location>
        <begin position="1"/>
        <end position="18"/>
    </location>
</feature>
<gene>
    <name evidence="2" type="ORF">ENS15_07110</name>
</gene>
<dbReference type="AlphaFoldDB" id="A0A7C3J6V3"/>
<accession>A0A7C3J6V3</accession>
<feature type="chain" id="PRO_5028443640" description="DUF481 domain-containing protein" evidence="1">
    <location>
        <begin position="19"/>
        <end position="117"/>
    </location>
</feature>
<sequence length="117" mass="13643">MKKFIIFLLILSSLSIFSQSIPVFDNSKFKNLSQILKIDSSSYSLSSGILFNNNYKISYSILNANYFSKINDNFILNYNFGYMNYNFNSNLILTNLRLTYNKENFSFSLEIGKSFQK</sequence>
<protein>
    <recommendedName>
        <fullName evidence="3">DUF481 domain-containing protein</fullName>
    </recommendedName>
</protein>
<organism evidence="2">
    <name type="scientific">candidate division WOR-3 bacterium</name>
    <dbReference type="NCBI Taxonomy" id="2052148"/>
    <lineage>
        <taxon>Bacteria</taxon>
        <taxon>Bacteria division WOR-3</taxon>
    </lineage>
</organism>
<dbReference type="EMBL" id="DSTT01000006">
    <property type="protein sequence ID" value="HFK24395.1"/>
    <property type="molecule type" value="Genomic_DNA"/>
</dbReference>
<proteinExistence type="predicted"/>
<comment type="caution">
    <text evidence="2">The sequence shown here is derived from an EMBL/GenBank/DDBJ whole genome shotgun (WGS) entry which is preliminary data.</text>
</comment>
<evidence type="ECO:0000313" key="2">
    <source>
        <dbReference type="EMBL" id="HFK24395.1"/>
    </source>
</evidence>
<name>A0A7C3J6V3_UNCW3</name>